<sequence>MKAGPLYNHKKGNIMGTVTLLKKPDFSLDAVIYEPTETAAWVQFVRAGESRASCTLGEELESFLVFTLMRFMQRTDLFSIVLALEFLQASTEQTGRKKGHTLGEVGDVSLILEGLYPERARKLGVPASYFPEMGRMAFGDLADFFGRNNLRSLEVLYRNVGAGFPAMMDVLLAARERKLDQNIAEELLHKADRHYLARMIFPSQTS</sequence>
<evidence type="ECO:0000313" key="2">
    <source>
        <dbReference type="Proteomes" id="UP000177987"/>
    </source>
</evidence>
<protein>
    <submittedName>
        <fullName evidence="1">Uncharacterized protein</fullName>
    </submittedName>
</protein>
<comment type="caution">
    <text evidence="1">The sequence shown here is derived from an EMBL/GenBank/DDBJ whole genome shotgun (WGS) entry which is preliminary data.</text>
</comment>
<dbReference type="AlphaFoldDB" id="A0A1G2SG61"/>
<evidence type="ECO:0000313" key="1">
    <source>
        <dbReference type="EMBL" id="OHA84030.1"/>
    </source>
</evidence>
<name>A0A1G2SG61_9BACT</name>
<organism evidence="1 2">
    <name type="scientific">Candidatus Yonathbacteria bacterium RIFCSPLOWO2_01_FULL_47_33b</name>
    <dbReference type="NCBI Taxonomy" id="1802727"/>
    <lineage>
        <taxon>Bacteria</taxon>
        <taxon>Candidatus Yonathiibacteriota</taxon>
    </lineage>
</organism>
<gene>
    <name evidence="1" type="ORF">A2937_02450</name>
</gene>
<dbReference type="STRING" id="1802727.A2937_02450"/>
<accession>A0A1G2SG61</accession>
<dbReference type="Proteomes" id="UP000177987">
    <property type="component" value="Unassembled WGS sequence"/>
</dbReference>
<dbReference type="EMBL" id="MHUW01000007">
    <property type="protein sequence ID" value="OHA84030.1"/>
    <property type="molecule type" value="Genomic_DNA"/>
</dbReference>
<proteinExistence type="predicted"/>
<reference evidence="1 2" key="1">
    <citation type="journal article" date="2016" name="Nat. Commun.">
        <title>Thousands of microbial genomes shed light on interconnected biogeochemical processes in an aquifer system.</title>
        <authorList>
            <person name="Anantharaman K."/>
            <person name="Brown C.T."/>
            <person name="Hug L.A."/>
            <person name="Sharon I."/>
            <person name="Castelle C.J."/>
            <person name="Probst A.J."/>
            <person name="Thomas B.C."/>
            <person name="Singh A."/>
            <person name="Wilkins M.J."/>
            <person name="Karaoz U."/>
            <person name="Brodie E.L."/>
            <person name="Williams K.H."/>
            <person name="Hubbard S.S."/>
            <person name="Banfield J.F."/>
        </authorList>
    </citation>
    <scope>NUCLEOTIDE SEQUENCE [LARGE SCALE GENOMIC DNA]</scope>
</reference>